<dbReference type="SMART" id="SM00480">
    <property type="entry name" value="POL3Bc"/>
    <property type="match status" value="1"/>
</dbReference>
<dbReference type="InterPro" id="IPR022635">
    <property type="entry name" value="DNA_polIII_beta_C"/>
</dbReference>
<dbReference type="Gene3D" id="3.10.150.10">
    <property type="entry name" value="DNA Polymerase III, subunit A, domain 2"/>
    <property type="match status" value="1"/>
</dbReference>
<evidence type="ECO:0000259" key="13">
    <source>
        <dbReference type="Pfam" id="PF02768"/>
    </source>
</evidence>
<name>A0A1Z4BVV9_9GAMM</name>
<evidence type="ECO:0000256" key="10">
    <source>
        <dbReference type="PIRNR" id="PIRNR000804"/>
    </source>
</evidence>
<evidence type="ECO:0000259" key="11">
    <source>
        <dbReference type="Pfam" id="PF00712"/>
    </source>
</evidence>
<evidence type="ECO:0000256" key="6">
    <source>
        <dbReference type="ARBA" id="ARBA00022695"/>
    </source>
</evidence>
<dbReference type="InterPro" id="IPR022637">
    <property type="entry name" value="DNA_polIII_beta_cen"/>
</dbReference>
<dbReference type="Gene3D" id="3.70.10.10">
    <property type="match status" value="1"/>
</dbReference>
<comment type="subcellular location">
    <subcellularLocation>
        <location evidence="1 10">Cytoplasm</location>
    </subcellularLocation>
</comment>
<gene>
    <name evidence="15" type="ORF">AADEFJLK_01680</name>
    <name evidence="14" type="ORF">CEK71_04500</name>
</gene>
<dbReference type="GO" id="GO:0009360">
    <property type="term" value="C:DNA polymerase III complex"/>
    <property type="evidence" value="ECO:0007669"/>
    <property type="project" value="InterPro"/>
</dbReference>
<keyword evidence="5 10" id="KW-0808">Transferase</keyword>
<evidence type="ECO:0000256" key="5">
    <source>
        <dbReference type="ARBA" id="ARBA00022679"/>
    </source>
</evidence>
<dbReference type="Pfam" id="PF00712">
    <property type="entry name" value="DNA_pol3_beta"/>
    <property type="match status" value="1"/>
</dbReference>
<dbReference type="FunFam" id="3.10.150.10:FF:000001">
    <property type="entry name" value="Beta sliding clamp"/>
    <property type="match status" value="1"/>
</dbReference>
<dbReference type="PANTHER" id="PTHR30478">
    <property type="entry name" value="DNA POLYMERASE III SUBUNIT BETA"/>
    <property type="match status" value="1"/>
</dbReference>
<dbReference type="RefSeq" id="WP_088618264.1">
    <property type="nucleotide sequence ID" value="NZ_CP022129.1"/>
</dbReference>
<dbReference type="GO" id="GO:0003887">
    <property type="term" value="F:DNA-directed DNA polymerase activity"/>
    <property type="evidence" value="ECO:0007669"/>
    <property type="project" value="UniProtKB-UniRule"/>
</dbReference>
<dbReference type="InterPro" id="IPR046938">
    <property type="entry name" value="DNA_clamp_sf"/>
</dbReference>
<comment type="function">
    <text evidence="10">Confers DNA tethering and processivity to DNA polymerases and other proteins. Acts as a clamp, forming a ring around DNA (a reaction catalyzed by the clamp-loading complex) which diffuses in an ATP-independent manner freely and bidirectionally along dsDNA. Initially characterized for its ability to contact the catalytic subunit of DNA polymerase III (Pol III), a complex, multichain enzyme responsible for most of the replicative synthesis in bacteria; Pol III exhibits 3'-5' exonuclease proofreading activity. The beta chain is required for initiation of replication as well as for processivity of DNA replication.</text>
</comment>
<keyword evidence="6 10" id="KW-0548">Nucleotidyltransferase</keyword>
<evidence type="ECO:0000313" key="15">
    <source>
        <dbReference type="EMBL" id="POZ52208.1"/>
    </source>
</evidence>
<feature type="domain" description="DNA polymerase III beta sliding clamp central" evidence="12">
    <location>
        <begin position="130"/>
        <end position="243"/>
    </location>
</feature>
<reference evidence="15 17" key="2">
    <citation type="submission" date="2017-11" db="EMBL/GenBank/DDBJ databases">
        <title>Draft Genome Sequence of Methylobacter psychrotolerans Sph1T, an Obligate Methanotroph from Low-Temperature Environments.</title>
        <authorList>
            <person name="Oshkin I.Y."/>
            <person name="Miroshnikov K."/>
            <person name="Belova S.E."/>
            <person name="Korzhenkov A."/>
            <person name="Toshchakov S.V."/>
            <person name="Dedysh S.N."/>
        </authorList>
    </citation>
    <scope>NUCLEOTIDE SEQUENCE [LARGE SCALE GENOMIC DNA]</scope>
    <source>
        <strain evidence="15 17">Sph1</strain>
    </source>
</reference>
<evidence type="ECO:0000256" key="3">
    <source>
        <dbReference type="ARBA" id="ARBA00021035"/>
    </source>
</evidence>
<organism evidence="14 16">
    <name type="scientific">Methylovulum psychrotolerans</name>
    <dbReference type="NCBI Taxonomy" id="1704499"/>
    <lineage>
        <taxon>Bacteria</taxon>
        <taxon>Pseudomonadati</taxon>
        <taxon>Pseudomonadota</taxon>
        <taxon>Gammaproteobacteria</taxon>
        <taxon>Methylococcales</taxon>
        <taxon>Methylococcaceae</taxon>
        <taxon>Methylovulum</taxon>
    </lineage>
</organism>
<dbReference type="OrthoDB" id="8421503at2"/>
<evidence type="ECO:0000256" key="4">
    <source>
        <dbReference type="ARBA" id="ARBA00022490"/>
    </source>
</evidence>
<dbReference type="Pfam" id="PF02768">
    <property type="entry name" value="DNA_pol3_beta_3"/>
    <property type="match status" value="1"/>
</dbReference>
<evidence type="ECO:0000256" key="1">
    <source>
        <dbReference type="ARBA" id="ARBA00004496"/>
    </source>
</evidence>
<keyword evidence="16" id="KW-1185">Reference proteome</keyword>
<dbReference type="GO" id="GO:0008408">
    <property type="term" value="F:3'-5' exonuclease activity"/>
    <property type="evidence" value="ECO:0007669"/>
    <property type="project" value="InterPro"/>
</dbReference>
<feature type="domain" description="DNA polymerase III beta sliding clamp N-terminal" evidence="11">
    <location>
        <begin position="1"/>
        <end position="117"/>
    </location>
</feature>
<evidence type="ECO:0000256" key="2">
    <source>
        <dbReference type="ARBA" id="ARBA00010752"/>
    </source>
</evidence>
<sequence>MKFIINREVLLTPLQQIVSVIEKRQTLPILANVLMVVHEGQLVLTGTDLEIQIIAKIAIEPATPGTITVPARKLLDICRLLPKGAEIKCELQGDKVKISSHRSRFSLSALPADNYPEFAESALENHFFINAGQFKKALDKTLFCMANQDVRYYLNGLLLNISNSKLKLVASDGHRLAIYEDQLPQATGFEARIILPRKGVLELNRLLDDPETDLKVEFSSNNIRIFIKDLVFSAKLVDAKYPDFSKVFQQEFFNPLYIDKQLFREALTRVAILSNEKFRGITLDVSSERLSISTHNPEQDEAEEELAIDYQGEPLTISFNAQYLLEAVANLDSEVAALIIASNASSCFVNEQNERTYQFIVMPMRL</sequence>
<dbReference type="InterPro" id="IPR022634">
    <property type="entry name" value="DNA_polIII_beta_N"/>
</dbReference>
<evidence type="ECO:0000256" key="9">
    <source>
        <dbReference type="ARBA" id="ARBA00023125"/>
    </source>
</evidence>
<evidence type="ECO:0000259" key="12">
    <source>
        <dbReference type="Pfam" id="PF02767"/>
    </source>
</evidence>
<comment type="subunit">
    <text evidence="10">Forms a ring-shaped head-to-tail homodimer around DNA.</text>
</comment>
<dbReference type="KEGG" id="mpsy:CEK71_04500"/>
<accession>A0A1Z4BVV9</accession>
<dbReference type="EMBL" id="PGFZ01000003">
    <property type="protein sequence ID" value="POZ52208.1"/>
    <property type="molecule type" value="Genomic_DNA"/>
</dbReference>
<proteinExistence type="inferred from homology"/>
<dbReference type="AlphaFoldDB" id="A0A1Z4BVV9"/>
<evidence type="ECO:0000256" key="7">
    <source>
        <dbReference type="ARBA" id="ARBA00022705"/>
    </source>
</evidence>
<dbReference type="GO" id="GO:0006271">
    <property type="term" value="P:DNA strand elongation involved in DNA replication"/>
    <property type="evidence" value="ECO:0007669"/>
    <property type="project" value="TreeGrafter"/>
</dbReference>
<dbReference type="GO" id="GO:0042802">
    <property type="term" value="F:identical protein binding"/>
    <property type="evidence" value="ECO:0007669"/>
    <property type="project" value="UniProtKB-ARBA"/>
</dbReference>
<dbReference type="Proteomes" id="UP000237423">
    <property type="component" value="Unassembled WGS sequence"/>
</dbReference>
<comment type="similarity">
    <text evidence="2 10">Belongs to the beta sliding clamp family.</text>
</comment>
<evidence type="ECO:0000256" key="8">
    <source>
        <dbReference type="ARBA" id="ARBA00022932"/>
    </source>
</evidence>
<dbReference type="Pfam" id="PF02767">
    <property type="entry name" value="DNA_pol3_beta_2"/>
    <property type="match status" value="1"/>
</dbReference>
<dbReference type="EMBL" id="CP022129">
    <property type="protein sequence ID" value="ASF45382.1"/>
    <property type="molecule type" value="Genomic_DNA"/>
</dbReference>
<keyword evidence="7 10" id="KW-0235">DNA replication</keyword>
<evidence type="ECO:0000313" key="17">
    <source>
        <dbReference type="Proteomes" id="UP000237423"/>
    </source>
</evidence>
<evidence type="ECO:0000313" key="16">
    <source>
        <dbReference type="Proteomes" id="UP000197019"/>
    </source>
</evidence>
<keyword evidence="8 10" id="KW-0239">DNA-directed DNA polymerase</keyword>
<keyword evidence="4 10" id="KW-0963">Cytoplasm</keyword>
<evidence type="ECO:0000313" key="14">
    <source>
        <dbReference type="EMBL" id="ASF45382.1"/>
    </source>
</evidence>
<dbReference type="SUPFAM" id="SSF55979">
    <property type="entry name" value="DNA clamp"/>
    <property type="match status" value="3"/>
</dbReference>
<dbReference type="InterPro" id="IPR001001">
    <property type="entry name" value="DNA_polIII_beta"/>
</dbReference>
<dbReference type="NCBIfam" id="TIGR00663">
    <property type="entry name" value="dnan"/>
    <property type="match status" value="1"/>
</dbReference>
<protein>
    <recommendedName>
        <fullName evidence="3 10">Beta sliding clamp</fullName>
    </recommendedName>
</protein>
<dbReference type="PANTHER" id="PTHR30478:SF0">
    <property type="entry name" value="BETA SLIDING CLAMP"/>
    <property type="match status" value="1"/>
</dbReference>
<dbReference type="PIRSF" id="PIRSF000804">
    <property type="entry name" value="DNA_pol_III_b"/>
    <property type="match status" value="1"/>
</dbReference>
<reference evidence="14 16" key="1">
    <citation type="submission" date="2017-06" db="EMBL/GenBank/DDBJ databases">
        <title>Genome Sequencing of the methanotroph Methylovulum psychrotolerants str. HV10-M2 isolated from a high-altitude environment.</title>
        <authorList>
            <person name="Mateos-Rivera A."/>
        </authorList>
    </citation>
    <scope>NUCLEOTIDE SEQUENCE [LARGE SCALE GENOMIC DNA]</scope>
    <source>
        <strain evidence="14 16">HV10_M2</strain>
    </source>
</reference>
<dbReference type="GO" id="GO:0003677">
    <property type="term" value="F:DNA binding"/>
    <property type="evidence" value="ECO:0007669"/>
    <property type="project" value="UniProtKB-UniRule"/>
</dbReference>
<dbReference type="GO" id="GO:0005737">
    <property type="term" value="C:cytoplasm"/>
    <property type="evidence" value="ECO:0007669"/>
    <property type="project" value="UniProtKB-SubCell"/>
</dbReference>
<feature type="domain" description="DNA polymerase III beta sliding clamp C-terminal" evidence="13">
    <location>
        <begin position="247"/>
        <end position="365"/>
    </location>
</feature>
<dbReference type="Proteomes" id="UP000197019">
    <property type="component" value="Chromosome"/>
</dbReference>
<dbReference type="CDD" id="cd00140">
    <property type="entry name" value="beta_clamp"/>
    <property type="match status" value="1"/>
</dbReference>
<keyword evidence="9" id="KW-0238">DNA-binding</keyword>